<evidence type="ECO:0000313" key="4">
    <source>
        <dbReference type="Proteomes" id="UP000548632"/>
    </source>
</evidence>
<reference evidence="3 4" key="1">
    <citation type="journal article" date="2020" name="Arch. Microbiol.">
        <title>The genome sequence of the giant phototrophic gammaproteobacterium Thiospirillum jenense gives insight into its physiological properties and phylogenetic relationships.</title>
        <authorList>
            <person name="Imhoff J.F."/>
            <person name="Meyer T.E."/>
            <person name="Kyndt J.A."/>
        </authorList>
    </citation>
    <scope>NUCLEOTIDE SEQUENCE [LARGE SCALE GENOMIC DNA]</scope>
    <source>
        <strain evidence="3 4">DSM 216</strain>
    </source>
</reference>
<evidence type="ECO:0000259" key="2">
    <source>
        <dbReference type="Pfam" id="PF04773"/>
    </source>
</evidence>
<accession>A0A839H598</accession>
<evidence type="ECO:0000256" key="1">
    <source>
        <dbReference type="SAM" id="MobiDB-lite"/>
    </source>
</evidence>
<feature type="region of interest" description="Disordered" evidence="1">
    <location>
        <begin position="187"/>
        <end position="230"/>
    </location>
</feature>
<name>A0A839H598_9GAMM</name>
<dbReference type="InterPro" id="IPR006860">
    <property type="entry name" value="FecR"/>
</dbReference>
<evidence type="ECO:0000313" key="3">
    <source>
        <dbReference type="EMBL" id="MBB1124901.1"/>
    </source>
</evidence>
<comment type="caution">
    <text evidence="3">The sequence shown here is derived from an EMBL/GenBank/DDBJ whole genome shotgun (WGS) entry which is preliminary data.</text>
</comment>
<dbReference type="Proteomes" id="UP000548632">
    <property type="component" value="Unassembled WGS sequence"/>
</dbReference>
<organism evidence="3 4">
    <name type="scientific">Thiospirillum jenense</name>
    <dbReference type="NCBI Taxonomy" id="1653858"/>
    <lineage>
        <taxon>Bacteria</taxon>
        <taxon>Pseudomonadati</taxon>
        <taxon>Pseudomonadota</taxon>
        <taxon>Gammaproteobacteria</taxon>
        <taxon>Chromatiales</taxon>
        <taxon>Chromatiaceae</taxon>
        <taxon>Thiospirillum</taxon>
    </lineage>
</organism>
<dbReference type="PANTHER" id="PTHR38731">
    <property type="entry name" value="LIPL45-RELATED LIPOPROTEIN-RELATED"/>
    <property type="match status" value="1"/>
</dbReference>
<dbReference type="Pfam" id="PF04773">
    <property type="entry name" value="FecR"/>
    <property type="match status" value="1"/>
</dbReference>
<gene>
    <name evidence="3" type="ORF">HUK38_01470</name>
</gene>
<dbReference type="Gene3D" id="2.60.120.1440">
    <property type="match status" value="1"/>
</dbReference>
<proteinExistence type="predicted"/>
<feature type="compositionally biased region" description="Pro residues" evidence="1">
    <location>
        <begin position="215"/>
        <end position="230"/>
    </location>
</feature>
<dbReference type="RefSeq" id="WP_182582013.1">
    <property type="nucleotide sequence ID" value="NZ_JABVCQ010000003.1"/>
</dbReference>
<feature type="domain" description="FecR protein" evidence="2">
    <location>
        <begin position="67"/>
        <end position="162"/>
    </location>
</feature>
<sequence length="230" mass="24134">MTHTPLLTRTRRHAVIVCVVLALGSMTPLRAAEIAGAILALTGQVSIERAGQVLPATRQQALLSGDTLAVGEGEVQVRFTDATLLTLYRHTRFAVNDYQYGAQKTNRAHFSLVNGLMRTLTGKMDKDRYRLKTRLANLAVRGTAYSLRLDSVLHIAVDAGSVAVTNAAGTVLVHAGGSAIVTTANAMPRPGGGKINLHGTDGLTSDQLQTGPPAGTKPPPPPPGSQPPPP</sequence>
<protein>
    <submittedName>
        <fullName evidence="3">FecR domain-containing protein</fullName>
    </submittedName>
</protein>
<dbReference type="EMBL" id="JABVCQ010000003">
    <property type="protein sequence ID" value="MBB1124901.1"/>
    <property type="molecule type" value="Genomic_DNA"/>
</dbReference>
<dbReference type="PANTHER" id="PTHR38731:SF3">
    <property type="entry name" value="BLL6125 PROTEIN"/>
    <property type="match status" value="1"/>
</dbReference>
<dbReference type="AlphaFoldDB" id="A0A839H598"/>
<keyword evidence="4" id="KW-1185">Reference proteome</keyword>